<dbReference type="RefSeq" id="WP_043004380.1">
    <property type="nucleotide sequence ID" value="NZ_CP023054.1"/>
</dbReference>
<name>A0A7U6J359_VIBAN</name>
<dbReference type="EMBL" id="CP034672">
    <property type="protein sequence ID" value="AZS24664.1"/>
    <property type="molecule type" value="Genomic_DNA"/>
</dbReference>
<feature type="transmembrane region" description="Helical" evidence="1">
    <location>
        <begin position="308"/>
        <end position="326"/>
    </location>
</feature>
<sequence length="360" mass="41155">MNKTIFECAVLNRFLVEKNFSLLIDADQNDLDLPNEEDWQRRLEQSEPDSWEPNFLAYLNEREQHLESLPIVGGELTQSVIQRGEEIIWSPDKIAIPALRELQQYAKRILVKIDGLNTQIILITDANYPRPNKVLLIQYANAVRQKVVASFELGKNNLHSVSITVLMLGETDNDVRHFAKQNTKRMGMDRNFIHYVCVDALHEHIWTPTPIRSSSIKQVIKATFSSLDHRLETLFNHYNAVTVTVTVSWPRIVLSGLGAFLITTAMNVMVASFDIGFLSMLSRILVPTLVFVIAFATMKNRTQAYKQIMFSLLIYLTLLLAMLFYFSPPGNFGEWLNLAQLLFLTSMPALIIGRVLEITR</sequence>
<keyword evidence="1" id="KW-0472">Membrane</keyword>
<evidence type="ECO:0000313" key="2">
    <source>
        <dbReference type="EMBL" id="AZS24664.1"/>
    </source>
</evidence>
<reference evidence="2 3" key="1">
    <citation type="submission" date="2018-12" db="EMBL/GenBank/DDBJ databases">
        <title>Characterization and Draft Genome of Vibrio anguillarum J360 Marine Pathogen Isolated from an Outbreak in Lumpfish (Cyclopterus lumpus).</title>
        <authorList>
            <person name="Vasquez J.I."/>
            <person name="Cao T."/>
            <person name="Chakraborty S."/>
            <person name="Gnanagobal H."/>
            <person name="Wescot J."/>
            <person name="Boyce D."/>
            <person name="Santander J."/>
        </authorList>
    </citation>
    <scope>NUCLEOTIDE SEQUENCE [LARGE SCALE GENOMIC DNA]</scope>
    <source>
        <strain evidence="2 3">J360</strain>
    </source>
</reference>
<evidence type="ECO:0000313" key="3">
    <source>
        <dbReference type="Proteomes" id="UP000256923"/>
    </source>
</evidence>
<feature type="transmembrane region" description="Helical" evidence="1">
    <location>
        <begin position="338"/>
        <end position="356"/>
    </location>
</feature>
<dbReference type="AlphaFoldDB" id="A0A7U6J359"/>
<keyword evidence="1" id="KW-1133">Transmembrane helix</keyword>
<feature type="transmembrane region" description="Helical" evidence="1">
    <location>
        <begin position="277"/>
        <end position="296"/>
    </location>
</feature>
<keyword evidence="1" id="KW-0812">Transmembrane</keyword>
<proteinExistence type="predicted"/>
<accession>A0A7U6J359</accession>
<organism evidence="2 3">
    <name type="scientific">Vibrio anguillarum</name>
    <name type="common">Listonella anguillarum</name>
    <dbReference type="NCBI Taxonomy" id="55601"/>
    <lineage>
        <taxon>Bacteria</taxon>
        <taxon>Pseudomonadati</taxon>
        <taxon>Pseudomonadota</taxon>
        <taxon>Gammaproteobacteria</taxon>
        <taxon>Vibrionales</taxon>
        <taxon>Vibrionaceae</taxon>
        <taxon>Vibrio</taxon>
    </lineage>
</organism>
<dbReference type="Proteomes" id="UP000256923">
    <property type="component" value="Chromosome 1"/>
</dbReference>
<feature type="transmembrane region" description="Helical" evidence="1">
    <location>
        <begin position="252"/>
        <end position="271"/>
    </location>
</feature>
<protein>
    <submittedName>
        <fullName evidence="2">Uncharacterized protein</fullName>
    </submittedName>
</protein>
<gene>
    <name evidence="2" type="ORF">DYL72_06030</name>
</gene>
<evidence type="ECO:0000256" key="1">
    <source>
        <dbReference type="SAM" id="Phobius"/>
    </source>
</evidence>